<dbReference type="VEuPathDB" id="FungiDB:VP01_5175g2"/>
<feature type="domain" description="No apical meristem-associated C-terminal" evidence="2">
    <location>
        <begin position="4"/>
        <end position="107"/>
    </location>
</feature>
<dbReference type="InterPro" id="IPR029466">
    <property type="entry name" value="NAM-associated_C"/>
</dbReference>
<dbReference type="EMBL" id="LAVV01010359">
    <property type="protein sequence ID" value="KNZ49162.1"/>
    <property type="molecule type" value="Genomic_DNA"/>
</dbReference>
<dbReference type="OrthoDB" id="2507550at2759"/>
<evidence type="ECO:0000313" key="3">
    <source>
        <dbReference type="EMBL" id="KNZ49162.1"/>
    </source>
</evidence>
<dbReference type="Pfam" id="PF14303">
    <property type="entry name" value="NAM-associated"/>
    <property type="match status" value="1"/>
</dbReference>
<sequence length="160" mass="18280">MATSETKNPNETEDTRPIGVKKAKQLSMDHNVSQKKIELLEKNTAEGERQGTQISPANGLQCKTNMIQKRWAETEQEQANIRIMGKDLSNLTNEYTQEFFLKKKRNIFLNFCQKEAEEEKKLKERLKQPKITPCEAVGALVPNLDPKFSDLTSYPSRAGH</sequence>
<evidence type="ECO:0000259" key="2">
    <source>
        <dbReference type="Pfam" id="PF14303"/>
    </source>
</evidence>
<keyword evidence="4" id="KW-1185">Reference proteome</keyword>
<gene>
    <name evidence="3" type="ORF">VP01_5175g2</name>
</gene>
<proteinExistence type="predicted"/>
<dbReference type="Proteomes" id="UP000037035">
    <property type="component" value="Unassembled WGS sequence"/>
</dbReference>
<evidence type="ECO:0000313" key="4">
    <source>
        <dbReference type="Proteomes" id="UP000037035"/>
    </source>
</evidence>
<feature type="region of interest" description="Disordered" evidence="1">
    <location>
        <begin position="1"/>
        <end position="27"/>
    </location>
</feature>
<dbReference type="STRING" id="27349.A0A0L6ULK4"/>
<dbReference type="AlphaFoldDB" id="A0A0L6ULK4"/>
<organism evidence="3 4">
    <name type="scientific">Puccinia sorghi</name>
    <dbReference type="NCBI Taxonomy" id="27349"/>
    <lineage>
        <taxon>Eukaryota</taxon>
        <taxon>Fungi</taxon>
        <taxon>Dikarya</taxon>
        <taxon>Basidiomycota</taxon>
        <taxon>Pucciniomycotina</taxon>
        <taxon>Pucciniomycetes</taxon>
        <taxon>Pucciniales</taxon>
        <taxon>Pucciniaceae</taxon>
        <taxon>Puccinia</taxon>
    </lineage>
</organism>
<reference evidence="3 4" key="1">
    <citation type="submission" date="2015-08" db="EMBL/GenBank/DDBJ databases">
        <title>Next Generation Sequencing and Analysis of the Genome of Puccinia sorghi L Schw, the Causal Agent of Maize Common Rust.</title>
        <authorList>
            <person name="Rochi L."/>
            <person name="Burguener G."/>
            <person name="Darino M."/>
            <person name="Turjanski A."/>
            <person name="Kreff E."/>
            <person name="Dieguez M.J."/>
            <person name="Sacco F."/>
        </authorList>
    </citation>
    <scope>NUCLEOTIDE SEQUENCE [LARGE SCALE GENOMIC DNA]</scope>
    <source>
        <strain evidence="3 4">RO10H11247</strain>
    </source>
</reference>
<evidence type="ECO:0000256" key="1">
    <source>
        <dbReference type="SAM" id="MobiDB-lite"/>
    </source>
</evidence>
<accession>A0A0L6ULK4</accession>
<comment type="caution">
    <text evidence="3">The sequence shown here is derived from an EMBL/GenBank/DDBJ whole genome shotgun (WGS) entry which is preliminary data.</text>
</comment>
<name>A0A0L6ULK4_9BASI</name>
<protein>
    <recommendedName>
        <fullName evidence="2">No apical meristem-associated C-terminal domain-containing protein</fullName>
    </recommendedName>
</protein>